<evidence type="ECO:0000313" key="2">
    <source>
        <dbReference type="Proteomes" id="UP000002279"/>
    </source>
</evidence>
<reference evidence="1 2" key="1">
    <citation type="journal article" date="2008" name="Nature">
        <title>Genome analysis of the platypus reveals unique signatures of evolution.</title>
        <authorList>
            <person name="Warren W.C."/>
            <person name="Hillier L.W."/>
            <person name="Marshall Graves J.A."/>
            <person name="Birney E."/>
            <person name="Ponting C.P."/>
            <person name="Grutzner F."/>
            <person name="Belov K."/>
            <person name="Miller W."/>
            <person name="Clarke L."/>
            <person name="Chinwalla A.T."/>
            <person name="Yang S.P."/>
            <person name="Heger A."/>
            <person name="Locke D.P."/>
            <person name="Miethke P."/>
            <person name="Waters P.D."/>
            <person name="Veyrunes F."/>
            <person name="Fulton L."/>
            <person name="Fulton B."/>
            <person name="Graves T."/>
            <person name="Wallis J."/>
            <person name="Puente X.S."/>
            <person name="Lopez-Otin C."/>
            <person name="Ordonez G.R."/>
            <person name="Eichler E.E."/>
            <person name="Chen L."/>
            <person name="Cheng Z."/>
            <person name="Deakin J.E."/>
            <person name="Alsop A."/>
            <person name="Thompson K."/>
            <person name="Kirby P."/>
            <person name="Papenfuss A.T."/>
            <person name="Wakefield M.J."/>
            <person name="Olender T."/>
            <person name="Lancet D."/>
            <person name="Huttley G.A."/>
            <person name="Smit A.F."/>
            <person name="Pask A."/>
            <person name="Temple-Smith P."/>
            <person name="Batzer M.A."/>
            <person name="Walker J.A."/>
            <person name="Konkel M.K."/>
            <person name="Harris R.S."/>
            <person name="Whittington C.M."/>
            <person name="Wong E.S."/>
            <person name="Gemmell N.J."/>
            <person name="Buschiazzo E."/>
            <person name="Vargas Jentzsch I.M."/>
            <person name="Merkel A."/>
            <person name="Schmitz J."/>
            <person name="Zemann A."/>
            <person name="Churakov G."/>
            <person name="Kriegs J.O."/>
            <person name="Brosius J."/>
            <person name="Murchison E.P."/>
            <person name="Sachidanandam R."/>
            <person name="Smith C."/>
            <person name="Hannon G.J."/>
            <person name="Tsend-Ayush E."/>
            <person name="McMillan D."/>
            <person name="Attenborough R."/>
            <person name="Rens W."/>
            <person name="Ferguson-Smith M."/>
            <person name="Lefevre C.M."/>
            <person name="Sharp J.A."/>
            <person name="Nicholas K.R."/>
            <person name="Ray D.A."/>
            <person name="Kube M."/>
            <person name="Reinhardt R."/>
            <person name="Pringle T.H."/>
            <person name="Taylor J."/>
            <person name="Jones R.C."/>
            <person name="Nixon B."/>
            <person name="Dacheux J.L."/>
            <person name="Niwa H."/>
            <person name="Sekita Y."/>
            <person name="Huang X."/>
            <person name="Stark A."/>
            <person name="Kheradpour P."/>
            <person name="Kellis M."/>
            <person name="Flicek P."/>
            <person name="Chen Y."/>
            <person name="Webber C."/>
            <person name="Hardison R."/>
            <person name="Nelson J."/>
            <person name="Hallsworth-Pepin K."/>
            <person name="Delehaunty K."/>
            <person name="Markovic C."/>
            <person name="Minx P."/>
            <person name="Feng Y."/>
            <person name="Kremitzki C."/>
            <person name="Mitreva M."/>
            <person name="Glasscock J."/>
            <person name="Wylie T."/>
            <person name="Wohldmann P."/>
            <person name="Thiru P."/>
            <person name="Nhan M.N."/>
            <person name="Pohl C.S."/>
            <person name="Smith S.M."/>
            <person name="Hou S."/>
            <person name="Nefedov M."/>
            <person name="de Jong P.J."/>
            <person name="Renfree M.B."/>
            <person name="Mardis E.R."/>
            <person name="Wilson R.K."/>
        </authorList>
    </citation>
    <scope>NUCLEOTIDE SEQUENCE [LARGE SCALE GENOMIC DNA]</scope>
    <source>
        <strain evidence="1 2">Glennie</strain>
    </source>
</reference>
<name>A0A6I8MY72_ORNAN</name>
<sequence length="105" mass="11838">MNLDSLSLALSQISYLVDNLTKKNYRASQQEIQHVSKVAEESFLFEAKQITKSGVWKLFGVMVCLIQKSTAAAYLLFQRILILGCFSRMPTRSNLGICLCCPFLL</sequence>
<dbReference type="InParanoid" id="A0A6I8MY72"/>
<dbReference type="Proteomes" id="UP000002279">
    <property type="component" value="Chromosome 11"/>
</dbReference>
<evidence type="ECO:0000313" key="1">
    <source>
        <dbReference type="Ensembl" id="ENSOANP00000033650.1"/>
    </source>
</evidence>
<reference evidence="1" key="3">
    <citation type="submission" date="2025-09" db="UniProtKB">
        <authorList>
            <consortium name="Ensembl"/>
        </authorList>
    </citation>
    <scope>IDENTIFICATION</scope>
    <source>
        <strain evidence="1">Glennie</strain>
    </source>
</reference>
<dbReference type="Ensembl" id="ENSOANT00000069765.1">
    <property type="protein sequence ID" value="ENSOANP00000033650.1"/>
    <property type="gene ID" value="ENSOANG00000036320.1"/>
</dbReference>
<dbReference type="AlphaFoldDB" id="A0A6I8MY72"/>
<protein>
    <submittedName>
        <fullName evidence="1">Uncharacterized protein</fullName>
    </submittedName>
</protein>
<reference evidence="1" key="2">
    <citation type="submission" date="2025-08" db="UniProtKB">
        <authorList>
            <consortium name="Ensembl"/>
        </authorList>
    </citation>
    <scope>IDENTIFICATION</scope>
    <source>
        <strain evidence="1">Glennie</strain>
    </source>
</reference>
<proteinExistence type="predicted"/>
<organism evidence="1 2">
    <name type="scientific">Ornithorhynchus anatinus</name>
    <name type="common">Duckbill platypus</name>
    <dbReference type="NCBI Taxonomy" id="9258"/>
    <lineage>
        <taxon>Eukaryota</taxon>
        <taxon>Metazoa</taxon>
        <taxon>Chordata</taxon>
        <taxon>Craniata</taxon>
        <taxon>Vertebrata</taxon>
        <taxon>Euteleostomi</taxon>
        <taxon>Mammalia</taxon>
        <taxon>Monotremata</taxon>
        <taxon>Ornithorhynchidae</taxon>
        <taxon>Ornithorhynchus</taxon>
    </lineage>
</organism>
<keyword evidence="2" id="KW-1185">Reference proteome</keyword>
<dbReference type="Bgee" id="ENSOANG00000036320">
    <property type="expression patterns" value="Expressed in fibroblast and 7 other cell types or tissues"/>
</dbReference>
<accession>A0A6I8MY72</accession>